<dbReference type="Gene3D" id="1.10.3720.10">
    <property type="entry name" value="MetI-like"/>
    <property type="match status" value="2"/>
</dbReference>
<evidence type="ECO:0000313" key="10">
    <source>
        <dbReference type="EMBL" id="SMH36500.1"/>
    </source>
</evidence>
<feature type="domain" description="ABC transmembrane type-1" evidence="9">
    <location>
        <begin position="399"/>
        <end position="587"/>
    </location>
</feature>
<evidence type="ECO:0000256" key="5">
    <source>
        <dbReference type="ARBA" id="ARBA00022692"/>
    </source>
</evidence>
<dbReference type="SUPFAM" id="SSF161098">
    <property type="entry name" value="MetI-like"/>
    <property type="match status" value="2"/>
</dbReference>
<evidence type="ECO:0000256" key="6">
    <source>
        <dbReference type="ARBA" id="ARBA00022989"/>
    </source>
</evidence>
<accession>A0A1X7NGM3</accession>
<keyword evidence="6 8" id="KW-1133">Transmembrane helix</keyword>
<comment type="similarity">
    <text evidence="8">Belongs to the binding-protein-dependent transport system permease family.</text>
</comment>
<dbReference type="InterPro" id="IPR000515">
    <property type="entry name" value="MetI-like"/>
</dbReference>
<name>A0A1X7NGM3_9HYPH</name>
<evidence type="ECO:0000256" key="1">
    <source>
        <dbReference type="ARBA" id="ARBA00004429"/>
    </source>
</evidence>
<evidence type="ECO:0000256" key="4">
    <source>
        <dbReference type="ARBA" id="ARBA00022519"/>
    </source>
</evidence>
<organism evidence="10 11">
    <name type="scientific">Mesorhizobium australicum</name>
    <dbReference type="NCBI Taxonomy" id="536018"/>
    <lineage>
        <taxon>Bacteria</taxon>
        <taxon>Pseudomonadati</taxon>
        <taxon>Pseudomonadota</taxon>
        <taxon>Alphaproteobacteria</taxon>
        <taxon>Hyphomicrobiales</taxon>
        <taxon>Phyllobacteriaceae</taxon>
        <taxon>Mesorhizobium</taxon>
    </lineage>
</organism>
<dbReference type="InterPro" id="IPR035906">
    <property type="entry name" value="MetI-like_sf"/>
</dbReference>
<feature type="transmembrane region" description="Helical" evidence="8">
    <location>
        <begin position="106"/>
        <end position="127"/>
    </location>
</feature>
<feature type="domain" description="ABC transmembrane type-1" evidence="9">
    <location>
        <begin position="74"/>
        <end position="280"/>
    </location>
</feature>
<dbReference type="Proteomes" id="UP000193083">
    <property type="component" value="Unassembled WGS sequence"/>
</dbReference>
<feature type="transmembrane region" description="Helical" evidence="8">
    <location>
        <begin position="351"/>
        <end position="376"/>
    </location>
</feature>
<dbReference type="RefSeq" id="WP_085463827.1">
    <property type="nucleotide sequence ID" value="NZ_FXBL01000004.1"/>
</dbReference>
<evidence type="ECO:0000259" key="9">
    <source>
        <dbReference type="PROSITE" id="PS50928"/>
    </source>
</evidence>
<keyword evidence="5 8" id="KW-0812">Transmembrane</keyword>
<evidence type="ECO:0000256" key="8">
    <source>
        <dbReference type="RuleBase" id="RU363032"/>
    </source>
</evidence>
<keyword evidence="11" id="KW-1185">Reference proteome</keyword>
<dbReference type="PROSITE" id="PS50928">
    <property type="entry name" value="ABC_TM1"/>
    <property type="match status" value="2"/>
</dbReference>
<reference evidence="10 11" key="1">
    <citation type="submission" date="2017-04" db="EMBL/GenBank/DDBJ databases">
        <authorList>
            <person name="Afonso C.L."/>
            <person name="Miller P.J."/>
            <person name="Scott M.A."/>
            <person name="Spackman E."/>
            <person name="Goraichik I."/>
            <person name="Dimitrov K.M."/>
            <person name="Suarez D.L."/>
            <person name="Swayne D.E."/>
        </authorList>
    </citation>
    <scope>NUCLEOTIDE SEQUENCE [LARGE SCALE GENOMIC DNA]</scope>
    <source>
        <strain evidence="10 11">B5P</strain>
    </source>
</reference>
<feature type="transmembrane region" description="Helical" evidence="8">
    <location>
        <begin position="434"/>
        <end position="455"/>
    </location>
</feature>
<dbReference type="AlphaFoldDB" id="A0A1X7NGM3"/>
<comment type="subcellular location">
    <subcellularLocation>
        <location evidence="1">Cell inner membrane</location>
        <topology evidence="1">Multi-pass membrane protein</topology>
    </subcellularLocation>
    <subcellularLocation>
        <location evidence="8">Cell membrane</location>
        <topology evidence="8">Multi-pass membrane protein</topology>
    </subcellularLocation>
</comment>
<evidence type="ECO:0000256" key="7">
    <source>
        <dbReference type="ARBA" id="ARBA00023136"/>
    </source>
</evidence>
<feature type="transmembrane region" description="Helical" evidence="8">
    <location>
        <begin position="511"/>
        <end position="533"/>
    </location>
</feature>
<keyword evidence="2 8" id="KW-0813">Transport</keyword>
<evidence type="ECO:0000256" key="2">
    <source>
        <dbReference type="ARBA" id="ARBA00022448"/>
    </source>
</evidence>
<keyword evidence="7 8" id="KW-0472">Membrane</keyword>
<dbReference type="PANTHER" id="PTHR43357:SF4">
    <property type="entry name" value="INNER MEMBRANE ABC TRANSPORTER PERMEASE PROTEIN YDCV"/>
    <property type="match status" value="1"/>
</dbReference>
<feature type="transmembrane region" description="Helical" evidence="8">
    <location>
        <begin position="21"/>
        <end position="42"/>
    </location>
</feature>
<protein>
    <submittedName>
        <fullName evidence="10">Putative spermidine/putrescine transport system permease protein</fullName>
    </submittedName>
</protein>
<evidence type="ECO:0000256" key="3">
    <source>
        <dbReference type="ARBA" id="ARBA00022475"/>
    </source>
</evidence>
<feature type="transmembrane region" description="Helical" evidence="8">
    <location>
        <begin position="261"/>
        <end position="284"/>
    </location>
</feature>
<dbReference type="CDD" id="cd06261">
    <property type="entry name" value="TM_PBP2"/>
    <property type="match status" value="2"/>
</dbReference>
<feature type="transmembrane region" description="Helical" evidence="8">
    <location>
        <begin position="78"/>
        <end position="99"/>
    </location>
</feature>
<dbReference type="PANTHER" id="PTHR43357">
    <property type="entry name" value="INNER MEMBRANE ABC TRANSPORTER PERMEASE PROTEIN YDCV"/>
    <property type="match status" value="1"/>
</dbReference>
<keyword evidence="4" id="KW-0997">Cell inner membrane</keyword>
<feature type="transmembrane region" description="Helical" evidence="8">
    <location>
        <begin position="398"/>
        <end position="422"/>
    </location>
</feature>
<dbReference type="GO" id="GO:0055085">
    <property type="term" value="P:transmembrane transport"/>
    <property type="evidence" value="ECO:0007669"/>
    <property type="project" value="InterPro"/>
</dbReference>
<dbReference type="GO" id="GO:0005886">
    <property type="term" value="C:plasma membrane"/>
    <property type="evidence" value="ECO:0007669"/>
    <property type="project" value="UniProtKB-SubCell"/>
</dbReference>
<proteinExistence type="inferred from homology"/>
<feature type="transmembrane region" description="Helical" evidence="8">
    <location>
        <begin position="162"/>
        <end position="182"/>
    </location>
</feature>
<feature type="transmembrane region" description="Helical" evidence="8">
    <location>
        <begin position="467"/>
        <end position="490"/>
    </location>
</feature>
<evidence type="ECO:0000313" key="11">
    <source>
        <dbReference type="Proteomes" id="UP000193083"/>
    </source>
</evidence>
<keyword evidence="3" id="KW-1003">Cell membrane</keyword>
<feature type="transmembrane region" description="Helical" evidence="8">
    <location>
        <begin position="220"/>
        <end position="241"/>
    </location>
</feature>
<dbReference type="EMBL" id="FXBL01000004">
    <property type="protein sequence ID" value="SMH36500.1"/>
    <property type="molecule type" value="Genomic_DNA"/>
</dbReference>
<feature type="transmembrane region" description="Helical" evidence="8">
    <location>
        <begin position="565"/>
        <end position="587"/>
    </location>
</feature>
<dbReference type="OrthoDB" id="9807047at2"/>
<dbReference type="Pfam" id="PF00528">
    <property type="entry name" value="BPD_transp_1"/>
    <property type="match status" value="2"/>
</dbReference>
<sequence>MTTAAFDARPPRRPAIQLSEWIKNPAVLLLPAAGFLAFIYLLPLIDLGRISVSGPTWSVYFERVFSVPLYWESLLRTMQISLTVACLCLVLGYPTALLIHRSRGIVQVLIATAIVLPYFIAILIRTYAWMVLLGRNGPINKLMAALGVFAEPAQLLFNRGSVLLGMTAVLLPLMVLSIYASVARLDQSLARAALAAGAGPIAVFWRVLFPLTLPGVGAGFLLVFVTALGFFITPTLLGGPGDQMFAMHITQQADFATSEGFLQSLAVVLLVITLAVVGIAGRFLGFEFIWGGGKLSDSVEKPTAVAAQSATDGRRSLASAIADVIGWPLLRLAGHLPASFGTWTVRLMGGLVVAGLILPIVVVMIISFSSATYLTFPPPSFSLRWYEKFFSDSNWMSAFWNSLVIASMSACIAVTLGASAAMGIVRSRIKGKSAIMLLLVSPVIVPPVVLGLSLYSLFLRFDLVGSMWGLAAAHAIGGLPLVVVILSAALQAVDPRLEQAAAVHGASPLTVFRTVTLPAIAPGLAAATFFAFLHSFDELVLSLFLSSAHLRTLPLMLWADINYQLNPVLAVVSTLEVLLVVGGIALARPVLTRSRGVA</sequence>
<gene>
    <name evidence="10" type="ORF">SAMN02982922_1765</name>
</gene>